<dbReference type="InterPro" id="IPR056906">
    <property type="entry name" value="ORF2/G2P_dom"/>
</dbReference>
<dbReference type="STRING" id="82374.NZ47_11915"/>
<dbReference type="AlphaFoldDB" id="A0A0B2JY93"/>
<protein>
    <recommendedName>
        <fullName evidence="1">Replication-associated protein ORF2/G2P domain-containing protein</fullName>
    </recommendedName>
</protein>
<dbReference type="Proteomes" id="UP000030993">
    <property type="component" value="Unassembled WGS sequence"/>
</dbReference>
<evidence type="ECO:0000259" key="1">
    <source>
        <dbReference type="Pfam" id="PF23343"/>
    </source>
</evidence>
<organism evidence="2 3">
    <name type="scientific">Anaerovibrio lipolyticus</name>
    <dbReference type="NCBI Taxonomy" id="82374"/>
    <lineage>
        <taxon>Bacteria</taxon>
        <taxon>Bacillati</taxon>
        <taxon>Bacillota</taxon>
        <taxon>Negativicutes</taxon>
        <taxon>Selenomonadales</taxon>
        <taxon>Selenomonadaceae</taxon>
        <taxon>Anaerovibrio</taxon>
    </lineage>
</organism>
<dbReference type="Pfam" id="PF23343">
    <property type="entry name" value="REP_ORF2-G2P"/>
    <property type="match status" value="1"/>
</dbReference>
<comment type="caution">
    <text evidence="2">The sequence shown here is derived from an EMBL/GenBank/DDBJ whole genome shotgun (WGS) entry which is preliminary data.</text>
</comment>
<name>A0A0B2JY93_9FIRM</name>
<proteinExistence type="predicted"/>
<evidence type="ECO:0000313" key="2">
    <source>
        <dbReference type="EMBL" id="KHM50917.1"/>
    </source>
</evidence>
<evidence type="ECO:0000313" key="3">
    <source>
        <dbReference type="Proteomes" id="UP000030993"/>
    </source>
</evidence>
<feature type="domain" description="Replication-associated protein ORF2/G2P" evidence="1">
    <location>
        <begin position="70"/>
        <end position="173"/>
    </location>
</feature>
<gene>
    <name evidence="2" type="ORF">NZ47_11915</name>
</gene>
<reference evidence="2 3" key="1">
    <citation type="journal article" date="2013" name="PLoS ONE">
        <title>Identification and characterization of three novel lipases belonging to families II and V from Anaerovibrio lipolyticus 5ST.</title>
        <authorList>
            <person name="Prive F."/>
            <person name="Kaderbhai N.N."/>
            <person name="Girdwood S."/>
            <person name="Worgan H.J."/>
            <person name="Pinloche E."/>
            <person name="Scollan N.D."/>
            <person name="Huws S.A."/>
            <person name="Newbold C.J."/>
        </authorList>
    </citation>
    <scope>NUCLEOTIDE SEQUENCE [LARGE SCALE GENOMIC DNA]</scope>
    <source>
        <strain evidence="2 3">5S</strain>
    </source>
</reference>
<keyword evidence="3" id="KW-1185">Reference proteome</keyword>
<dbReference type="RefSeq" id="WP_039211141.1">
    <property type="nucleotide sequence ID" value="NZ_JSCE01000219.1"/>
</dbReference>
<accession>A0A0B2JY93</accession>
<sequence length="249" mass="29528">MAYLEKVIDRGNVIEVQKYTNGRFGRKDKNGKSVAERVTPVEQLRWQSKEAVRKVWRLLRDRTNFSPGDLWVTLTYPQKSKPDSETVRKNIKEFLKRMRRQFKKIGQECKYIFSVGRGKRGAVHLHMVMSKIDTEIVSTTWQNIVNGGKWVHVHTEHLDKSQNWHKVAQYIIKNGEETFLSDDPIIKKRFSSSRNLRDAKPRARVIHARRWKEQPPERKGYYIDPELSYNGVNKYGYPMQYTVYVRLDE</sequence>
<dbReference type="EMBL" id="JSCE01000219">
    <property type="protein sequence ID" value="KHM50917.1"/>
    <property type="molecule type" value="Genomic_DNA"/>
</dbReference>